<feature type="transmembrane region" description="Helical" evidence="1">
    <location>
        <begin position="36"/>
        <end position="55"/>
    </location>
</feature>
<dbReference type="PROSITE" id="PS50244">
    <property type="entry name" value="S5A_REDUCTASE"/>
    <property type="match status" value="1"/>
</dbReference>
<gene>
    <name evidence="2" type="ORF">V6R86_08870</name>
</gene>
<dbReference type="EMBL" id="CP145607">
    <property type="protein sequence ID" value="WWM70783.1"/>
    <property type="molecule type" value="Genomic_DNA"/>
</dbReference>
<feature type="transmembrane region" description="Helical" evidence="1">
    <location>
        <begin position="110"/>
        <end position="130"/>
    </location>
</feature>
<dbReference type="InterPro" id="IPR010721">
    <property type="entry name" value="UstE-like"/>
</dbReference>
<feature type="transmembrane region" description="Helical" evidence="1">
    <location>
        <begin position="142"/>
        <end position="159"/>
    </location>
</feature>
<keyword evidence="3" id="KW-1185">Reference proteome</keyword>
<dbReference type="Gene3D" id="1.20.120.1630">
    <property type="match status" value="1"/>
</dbReference>
<organism evidence="2 3">
    <name type="scientific">Sphingomonas kaistensis</name>
    <dbReference type="NCBI Taxonomy" id="298708"/>
    <lineage>
        <taxon>Bacteria</taxon>
        <taxon>Pseudomonadati</taxon>
        <taxon>Pseudomonadota</taxon>
        <taxon>Alphaproteobacteria</taxon>
        <taxon>Sphingomonadales</taxon>
        <taxon>Sphingomonadaceae</taxon>
        <taxon>Sphingomonas</taxon>
    </lineage>
</organism>
<dbReference type="PANTHER" id="PTHR32251:SF17">
    <property type="entry name" value="STEROID 5-ALPHA REDUCTASE C-TERMINAL DOMAIN-CONTAINING PROTEIN"/>
    <property type="match status" value="1"/>
</dbReference>
<dbReference type="Pfam" id="PF06966">
    <property type="entry name" value="DUF1295"/>
    <property type="match status" value="1"/>
</dbReference>
<evidence type="ECO:0000313" key="3">
    <source>
        <dbReference type="Proteomes" id="UP001382935"/>
    </source>
</evidence>
<reference evidence="2 3" key="1">
    <citation type="submission" date="2024-02" db="EMBL/GenBank/DDBJ databases">
        <title>Full genome sequence of Sphingomonas kaistensis.</title>
        <authorList>
            <person name="Poletto B.L."/>
            <person name="Silva G."/>
            <person name="Galante D."/>
            <person name="Campos K.R."/>
            <person name="Santos M.B.N."/>
            <person name="Sacchi C.T."/>
        </authorList>
    </citation>
    <scope>NUCLEOTIDE SEQUENCE [LARGE SCALE GENOMIC DNA]</scope>
    <source>
        <strain evidence="2 3">MA4R</strain>
    </source>
</reference>
<feature type="transmembrane region" description="Helical" evidence="1">
    <location>
        <begin position="61"/>
        <end position="79"/>
    </location>
</feature>
<dbReference type="PANTHER" id="PTHR32251">
    <property type="entry name" value="3-OXO-5-ALPHA-STEROID 4-DEHYDROGENASE"/>
    <property type="match status" value="1"/>
</dbReference>
<keyword evidence="1" id="KW-0472">Membrane</keyword>
<evidence type="ECO:0000313" key="2">
    <source>
        <dbReference type="EMBL" id="WWM70783.1"/>
    </source>
</evidence>
<feature type="transmembrane region" description="Helical" evidence="1">
    <location>
        <begin position="6"/>
        <end position="24"/>
    </location>
</feature>
<evidence type="ECO:0000256" key="1">
    <source>
        <dbReference type="SAM" id="Phobius"/>
    </source>
</evidence>
<keyword evidence="1" id="KW-0812">Transmembrane</keyword>
<proteinExistence type="predicted"/>
<accession>A0ABZ2G0Y9</accession>
<name>A0ABZ2G0Y9_9SPHN</name>
<dbReference type="Proteomes" id="UP001382935">
    <property type="component" value="Chromosome"/>
</dbReference>
<keyword evidence="1" id="KW-1133">Transmembrane helix</keyword>
<protein>
    <submittedName>
        <fullName evidence="2">DUF1295 domain-containing protein</fullName>
    </submittedName>
</protein>
<dbReference type="RefSeq" id="WP_338503840.1">
    <property type="nucleotide sequence ID" value="NZ_CP145607.1"/>
</dbReference>
<sequence length="265" mass="29289">MVWSLLVANAVILVLCFVVLWALCLKGKDVTPVDSFWAFGMVVMAISSYFLADGLHERKLLLLGLCALWGIRLGSYMLWRWRDHGGDRRYVALLGKAEAQRGWSFAKASALLVFATQAPLLFIVCLPVQLGQVATQPPLGTLAWVGAALSLFGIAFETIGDAQLVRFKRDPANQGQVMTSGLWRYTRHPNYFGDACAWWGMYLIAAETGPGVWSFIGPALLTWTLIKWSGAPTVERKMTKTKPGYADYVARTSGFVPWPPKRSAA</sequence>